<feature type="transmembrane region" description="Helical" evidence="1">
    <location>
        <begin position="176"/>
        <end position="198"/>
    </location>
</feature>
<protein>
    <submittedName>
        <fullName evidence="2">ABC transporter permease</fullName>
    </submittedName>
</protein>
<feature type="transmembrane region" description="Helical" evidence="1">
    <location>
        <begin position="16"/>
        <end position="37"/>
    </location>
</feature>
<comment type="caution">
    <text evidence="2">The sequence shown here is derived from an EMBL/GenBank/DDBJ whole genome shotgun (WGS) entry which is preliminary data.</text>
</comment>
<dbReference type="Proteomes" id="UP001457898">
    <property type="component" value="Unassembled WGS sequence"/>
</dbReference>
<dbReference type="PANTHER" id="PTHR37305:SF1">
    <property type="entry name" value="MEMBRANE PROTEIN"/>
    <property type="match status" value="1"/>
</dbReference>
<dbReference type="RefSeq" id="WP_128125236.1">
    <property type="nucleotide sequence ID" value="NZ_JBBMFP010000002.1"/>
</dbReference>
<keyword evidence="1" id="KW-1133">Transmembrane helix</keyword>
<keyword evidence="3" id="KW-1185">Reference proteome</keyword>
<feature type="transmembrane region" description="Helical" evidence="1">
    <location>
        <begin position="99"/>
        <end position="128"/>
    </location>
</feature>
<dbReference type="PANTHER" id="PTHR37305">
    <property type="entry name" value="INTEGRAL MEMBRANE PROTEIN-RELATED"/>
    <property type="match status" value="1"/>
</dbReference>
<dbReference type="Pfam" id="PF12730">
    <property type="entry name" value="ABC2_membrane_4"/>
    <property type="match status" value="1"/>
</dbReference>
<feature type="transmembrane region" description="Helical" evidence="1">
    <location>
        <begin position="148"/>
        <end position="169"/>
    </location>
</feature>
<dbReference type="EMBL" id="JBBMFP010000002">
    <property type="protein sequence ID" value="MEQ2429959.1"/>
    <property type="molecule type" value="Genomic_DNA"/>
</dbReference>
<evidence type="ECO:0000256" key="1">
    <source>
        <dbReference type="SAM" id="Phobius"/>
    </source>
</evidence>
<feature type="transmembrane region" description="Helical" evidence="1">
    <location>
        <begin position="204"/>
        <end position="222"/>
    </location>
</feature>
<organism evidence="2 3">
    <name type="scientific">Blautia caccae</name>
    <dbReference type="NCBI Taxonomy" id="3133175"/>
    <lineage>
        <taxon>Bacteria</taxon>
        <taxon>Bacillati</taxon>
        <taxon>Bacillota</taxon>
        <taxon>Clostridia</taxon>
        <taxon>Lachnospirales</taxon>
        <taxon>Lachnospiraceae</taxon>
        <taxon>Blautia</taxon>
    </lineage>
</organism>
<accession>A0ABV1DLC4</accession>
<gene>
    <name evidence="2" type="ORF">WMO65_02990</name>
</gene>
<reference evidence="2 3" key="1">
    <citation type="submission" date="2024-03" db="EMBL/GenBank/DDBJ databases">
        <title>Human intestinal bacterial collection.</title>
        <authorList>
            <person name="Pauvert C."/>
            <person name="Hitch T.C.A."/>
            <person name="Clavel T."/>
        </authorList>
    </citation>
    <scope>NUCLEOTIDE SEQUENCE [LARGE SCALE GENOMIC DNA]</scope>
    <source>
        <strain evidence="2 3">CLA-SR-H028</strain>
    </source>
</reference>
<sequence>MTYLMKLELKKISLKRYCFISVGLILFSILFITISLIDSATDPAQSKDTFDNIFLMIEVLLSFIYIVFFGVLVSSIIIKEYNTKTILIMFSYPIQKAKLILAKLFLISIFISLSMLIGFFACCGYTVIVDYLLDLLAGNFELTYLINWLFSIITTILVCICLGGLTFCLGMLKKSVPFTIVGSIFFIFLRQVALSSPFGYAENLLQVLIIVIFSCLCIRYIVKTKLSCVE</sequence>
<evidence type="ECO:0000313" key="3">
    <source>
        <dbReference type="Proteomes" id="UP001457898"/>
    </source>
</evidence>
<evidence type="ECO:0000313" key="2">
    <source>
        <dbReference type="EMBL" id="MEQ2429959.1"/>
    </source>
</evidence>
<keyword evidence="1" id="KW-0812">Transmembrane</keyword>
<name>A0ABV1DLC4_9FIRM</name>
<feature type="transmembrane region" description="Helical" evidence="1">
    <location>
        <begin position="53"/>
        <end position="78"/>
    </location>
</feature>
<proteinExistence type="predicted"/>
<keyword evidence="1" id="KW-0472">Membrane</keyword>